<protein>
    <submittedName>
        <fullName evidence="1">Uncharacterized protein</fullName>
    </submittedName>
</protein>
<organism evidence="1 2">
    <name type="scientific">Petralouisia muris</name>
    <dbReference type="NCBI Taxonomy" id="3032872"/>
    <lineage>
        <taxon>Bacteria</taxon>
        <taxon>Bacillati</taxon>
        <taxon>Bacillota</taxon>
        <taxon>Clostridia</taxon>
        <taxon>Lachnospirales</taxon>
        <taxon>Lachnospiraceae</taxon>
        <taxon>Petralouisia</taxon>
    </lineage>
</organism>
<evidence type="ECO:0000313" key="2">
    <source>
        <dbReference type="Proteomes" id="UP000304953"/>
    </source>
</evidence>
<name>A0AC61RSY6_9FIRM</name>
<evidence type="ECO:0000313" key="1">
    <source>
        <dbReference type="EMBL" id="TGY95018.1"/>
    </source>
</evidence>
<sequence>MSYKKKAEQRKEFREYLSISDKLVLDIKKSGIELVADDEVFVLVNGTNNYWISNHGRLVNNLRGNFRMNKTGYAHFTLSGVDKKIETYTDKLVAEHFLENTDKCNKVWHIDRDMDNCYYRNLVWVNNKEYRNLNCGNLPLEELGRQQEYVPYITLKSTAAYSIWNGIYIRCYRNDNVYDGSFMCDLWRYDKDSFAEWWSAEYYECDGESMAVDKDLLFPGNKEYAPDKCCILPQTLNTMLSNCKKHRSKSKNARNDLPLGVRYDSRMKMYYGEIKPYGHDEVIRLSHWDTPKEAFEEYKKHKQADILIMADKYKNKVPKKVYDALLRFEVKPYVEDWG</sequence>
<proteinExistence type="predicted"/>
<gene>
    <name evidence="1" type="ORF">E5329_17135</name>
</gene>
<accession>A0AC61RSY6</accession>
<keyword evidence="2" id="KW-1185">Reference proteome</keyword>
<reference evidence="1" key="1">
    <citation type="submission" date="2019-04" db="EMBL/GenBank/DDBJ databases">
        <title>Microbes associate with the intestines of laboratory mice.</title>
        <authorList>
            <person name="Navarre W."/>
            <person name="Wong E."/>
            <person name="Huang K."/>
            <person name="Tropini C."/>
            <person name="Ng K."/>
            <person name="Yu B."/>
        </authorList>
    </citation>
    <scope>NUCLEOTIDE SEQUENCE</scope>
    <source>
        <strain evidence="1">NM01_1-7b</strain>
    </source>
</reference>
<dbReference type="Proteomes" id="UP000304953">
    <property type="component" value="Unassembled WGS sequence"/>
</dbReference>
<dbReference type="EMBL" id="SRYA01000037">
    <property type="protein sequence ID" value="TGY95018.1"/>
    <property type="molecule type" value="Genomic_DNA"/>
</dbReference>
<comment type="caution">
    <text evidence="1">The sequence shown here is derived from an EMBL/GenBank/DDBJ whole genome shotgun (WGS) entry which is preliminary data.</text>
</comment>